<dbReference type="RefSeq" id="WP_168922328.1">
    <property type="nucleotide sequence ID" value="NZ_CP051461.1"/>
</dbReference>
<keyword evidence="1" id="KW-1133">Transmembrane helix</keyword>
<dbReference type="GO" id="GO:0043683">
    <property type="term" value="P:type IV pilus assembly"/>
    <property type="evidence" value="ECO:0007669"/>
    <property type="project" value="InterPro"/>
</dbReference>
<dbReference type="InterPro" id="IPR032092">
    <property type="entry name" value="PilW"/>
</dbReference>
<evidence type="ECO:0000256" key="1">
    <source>
        <dbReference type="SAM" id="Phobius"/>
    </source>
</evidence>
<dbReference type="Proteomes" id="UP000502041">
    <property type="component" value="Chromosome"/>
</dbReference>
<dbReference type="AlphaFoldDB" id="A0A6H2HAB1"/>
<gene>
    <name evidence="2" type="ORF">HC248_02017</name>
</gene>
<keyword evidence="1" id="KW-0812">Transmembrane</keyword>
<reference evidence="2 3" key="1">
    <citation type="submission" date="2020-04" db="EMBL/GenBank/DDBJ databases">
        <title>Complete genome of a Psychrophilic, Marine, Gas Vacuolate Bacterium Polaromonas vacuolata KCTC 22033T.</title>
        <authorList>
            <person name="Hwang K."/>
            <person name="Kim K.M."/>
        </authorList>
    </citation>
    <scope>NUCLEOTIDE SEQUENCE [LARGE SCALE GENOMIC DNA]</scope>
    <source>
        <strain evidence="2 3">KCTC 22033</strain>
    </source>
</reference>
<protein>
    <submittedName>
        <fullName evidence="2">Uncharacterized protein</fullName>
    </submittedName>
</protein>
<organism evidence="2 3">
    <name type="scientific">Polaromonas vacuolata</name>
    <dbReference type="NCBI Taxonomy" id="37448"/>
    <lineage>
        <taxon>Bacteria</taxon>
        <taxon>Pseudomonadati</taxon>
        <taxon>Pseudomonadota</taxon>
        <taxon>Betaproteobacteria</taxon>
        <taxon>Burkholderiales</taxon>
        <taxon>Comamonadaceae</taxon>
        <taxon>Polaromonas</taxon>
    </lineage>
</organism>
<evidence type="ECO:0000313" key="3">
    <source>
        <dbReference type="Proteomes" id="UP000502041"/>
    </source>
</evidence>
<dbReference type="KEGG" id="pvac:HC248_02017"/>
<proteinExistence type="predicted"/>
<feature type="transmembrane region" description="Helical" evidence="1">
    <location>
        <begin position="40"/>
        <end position="62"/>
    </location>
</feature>
<keyword evidence="3" id="KW-1185">Reference proteome</keyword>
<dbReference type="Pfam" id="PF16074">
    <property type="entry name" value="PilW"/>
    <property type="match status" value="1"/>
</dbReference>
<name>A0A6H2HAB1_9BURK</name>
<sequence length="335" mass="36031">MNKYLTTHLLSHLSVPNQNTKKPVTVKIRQTRIKQLGMSLVELMISITLGLVVVGSILSVYLSTARSSQQNIALARMNEDAAIAMAFIGNYIRVTGYSPPQILVTAATVVSDGVSHSVVDRNFIQTSIRACDNGFTDPKVAFDLLACSATIAPGKSALALRFEGDTDDTQGTDTNPGDCLAHPVSVTTDSSMGQALSYKLIDNRIFLADNTNSGAPELNCIGNGGDGVTAISPQALIESVESMFLRFGLADMAGNKLVTSYLTQTQLEPTNATVDTTESRWGRVISVKVCLVMRSQYPVPEGGGSYIDCDGLAQTSSDKFLRRSFTNTYTLRNRV</sequence>
<evidence type="ECO:0000313" key="2">
    <source>
        <dbReference type="EMBL" id="QJC56707.1"/>
    </source>
</evidence>
<keyword evidence="1" id="KW-0472">Membrane</keyword>
<dbReference type="EMBL" id="CP051461">
    <property type="protein sequence ID" value="QJC56707.1"/>
    <property type="molecule type" value="Genomic_DNA"/>
</dbReference>
<accession>A0A6H2HAB1</accession>